<proteinExistence type="predicted"/>
<dbReference type="EMBL" id="CP046400">
    <property type="protein sequence ID" value="QGY40251.1"/>
    <property type="molecule type" value="Genomic_DNA"/>
</dbReference>
<accession>A0A6I6JDN3</accession>
<reference evidence="1 2" key="1">
    <citation type="submission" date="2019-11" db="EMBL/GenBank/DDBJ databases">
        <authorList>
            <person name="Zheng R.K."/>
            <person name="Sun C.M."/>
        </authorList>
    </citation>
    <scope>NUCLEOTIDE SEQUENCE [LARGE SCALE GENOMIC DNA]</scope>
    <source>
        <strain evidence="1 2">SRB007</strain>
    </source>
</reference>
<organism evidence="1 2">
    <name type="scientific">Pseudodesulfovibrio cashew</name>
    <dbReference type="NCBI Taxonomy" id="2678688"/>
    <lineage>
        <taxon>Bacteria</taxon>
        <taxon>Pseudomonadati</taxon>
        <taxon>Thermodesulfobacteriota</taxon>
        <taxon>Desulfovibrionia</taxon>
        <taxon>Desulfovibrionales</taxon>
        <taxon>Desulfovibrionaceae</taxon>
    </lineage>
</organism>
<dbReference type="RefSeq" id="WP_158947472.1">
    <property type="nucleotide sequence ID" value="NZ_CP046400.1"/>
</dbReference>
<dbReference type="Proteomes" id="UP000428328">
    <property type="component" value="Chromosome"/>
</dbReference>
<evidence type="ECO:0000313" key="2">
    <source>
        <dbReference type="Proteomes" id="UP000428328"/>
    </source>
</evidence>
<name>A0A6I6JDN3_9BACT</name>
<dbReference type="KEGG" id="psel:GM415_08960"/>
<gene>
    <name evidence="1" type="ORF">GM415_08960</name>
</gene>
<dbReference type="AlphaFoldDB" id="A0A6I6JDN3"/>
<sequence>MKKNINYYVVGKKGYWDKPNGFYGAAYTFRSPQRCEKGALATDACEGCDWFASVIYAYVIGYNAAGRKEYCVRMNWQYEYATLHHCEADEAWVSPQNKHMPSVEVFTADEIDLFDELEHAILCGWVDFKEDENPLETYLEYLNPDKIKTMTVNEDGDLVYEGNHYFDFLDLMVECKLGF</sequence>
<evidence type="ECO:0000313" key="1">
    <source>
        <dbReference type="EMBL" id="QGY40251.1"/>
    </source>
</evidence>
<protein>
    <submittedName>
        <fullName evidence="1">Uncharacterized protein</fullName>
    </submittedName>
</protein>
<keyword evidence="2" id="KW-1185">Reference proteome</keyword>